<dbReference type="EMBL" id="QAOQ01000007">
    <property type="protein sequence ID" value="PTQ93980.1"/>
    <property type="molecule type" value="Genomic_DNA"/>
</dbReference>
<name>A0A2T5J601_9SPHI</name>
<dbReference type="Proteomes" id="UP000244168">
    <property type="component" value="Unassembled WGS sequence"/>
</dbReference>
<sequence length="505" mass="56819">MKLRVINQCLAAVALVACLTSCAEKKKDRRPNILLLMADNQSWNNTGCYGDSVVQTPNIDQIAGQGVRFTNMFCNSPSCTPARASLLTGRDIWNLEDGANLWGILPRKFAIYTDMLEQSGYQTGYSGKGWAPGSYKANGRPHNPAGHYYKSFKEFMAHTNGSGPWTYWFSSYQPGRPFDPKNPDAVGAGLKAGIDLNKIKVPKYLPDSKDVRMDIADYYAAIEKFDNEIGEIMAELKRVGQLDNTVIVVCSDNGWQMPRGLANLYDFGTHVPFIMSWPGRFKTNAVANNLVTLNDIAPTFLQLAGVDVPANMTSKSLLPFVELNQPKAPERSYVIYGRERHAFVRQHGLSYPGRAIRNNDFLYIKNYEPGRWPAGDPPLYGDVDPYMMSYEGLAKFYMMAHKDDPKVKPLFDLAFAKRPAEELFDVKNDPDELHNLTYDNKYAAVKTQLAGQLKAYLVATNDPRETGGKIIWDTTAYYSEIDKTPRPNKKAQKLFHLDSVYNYLK</sequence>
<keyword evidence="2" id="KW-0378">Hydrolase</keyword>
<proteinExistence type="inferred from homology"/>
<dbReference type="PROSITE" id="PS00523">
    <property type="entry name" value="SULFATASE_1"/>
    <property type="match status" value="1"/>
</dbReference>
<dbReference type="InterPro" id="IPR017850">
    <property type="entry name" value="Alkaline_phosphatase_core_sf"/>
</dbReference>
<feature type="domain" description="Sulfatase N-terminal" evidence="3">
    <location>
        <begin position="198"/>
        <end position="306"/>
    </location>
</feature>
<evidence type="ECO:0000313" key="5">
    <source>
        <dbReference type="Proteomes" id="UP000244168"/>
    </source>
</evidence>
<comment type="caution">
    <text evidence="4">The sequence shown here is derived from an EMBL/GenBank/DDBJ whole genome shotgun (WGS) entry which is preliminary data.</text>
</comment>
<dbReference type="RefSeq" id="WP_107830283.1">
    <property type="nucleotide sequence ID" value="NZ_CP160205.1"/>
</dbReference>
<evidence type="ECO:0000313" key="4">
    <source>
        <dbReference type="EMBL" id="PTQ93980.1"/>
    </source>
</evidence>
<dbReference type="Pfam" id="PF00884">
    <property type="entry name" value="Sulfatase"/>
    <property type="match status" value="2"/>
</dbReference>
<protein>
    <submittedName>
        <fullName evidence="4">Arylsulfatase A-like enzyme</fullName>
    </submittedName>
</protein>
<dbReference type="InterPro" id="IPR052701">
    <property type="entry name" value="GAG_Ulvan_Degrading_Sulfatases"/>
</dbReference>
<evidence type="ECO:0000256" key="2">
    <source>
        <dbReference type="ARBA" id="ARBA00022801"/>
    </source>
</evidence>
<feature type="domain" description="Sulfatase N-terminal" evidence="3">
    <location>
        <begin position="31"/>
        <end position="131"/>
    </location>
</feature>
<dbReference type="AlphaFoldDB" id="A0A2T5J601"/>
<dbReference type="GO" id="GO:0016787">
    <property type="term" value="F:hydrolase activity"/>
    <property type="evidence" value="ECO:0007669"/>
    <property type="project" value="UniProtKB-KW"/>
</dbReference>
<dbReference type="SUPFAM" id="SSF53649">
    <property type="entry name" value="Alkaline phosphatase-like"/>
    <property type="match status" value="1"/>
</dbReference>
<evidence type="ECO:0000256" key="1">
    <source>
        <dbReference type="ARBA" id="ARBA00008779"/>
    </source>
</evidence>
<accession>A0A2T5J601</accession>
<dbReference type="CDD" id="cd16027">
    <property type="entry name" value="SGSH"/>
    <property type="match status" value="1"/>
</dbReference>
<gene>
    <name evidence="4" type="ORF">C8P68_10737</name>
</gene>
<dbReference type="PANTHER" id="PTHR43751">
    <property type="entry name" value="SULFATASE"/>
    <property type="match status" value="1"/>
</dbReference>
<dbReference type="OrthoDB" id="975025at2"/>
<dbReference type="PANTHER" id="PTHR43751:SF1">
    <property type="entry name" value="SULFATASE ATSG-RELATED"/>
    <property type="match status" value="1"/>
</dbReference>
<dbReference type="InterPro" id="IPR000917">
    <property type="entry name" value="Sulfatase_N"/>
</dbReference>
<evidence type="ECO:0000259" key="3">
    <source>
        <dbReference type="Pfam" id="PF00884"/>
    </source>
</evidence>
<comment type="similarity">
    <text evidence="1">Belongs to the sulfatase family.</text>
</comment>
<organism evidence="4 5">
    <name type="scientific">Mucilaginibacter yixingensis</name>
    <dbReference type="NCBI Taxonomy" id="1295612"/>
    <lineage>
        <taxon>Bacteria</taxon>
        <taxon>Pseudomonadati</taxon>
        <taxon>Bacteroidota</taxon>
        <taxon>Sphingobacteriia</taxon>
        <taxon>Sphingobacteriales</taxon>
        <taxon>Sphingobacteriaceae</taxon>
        <taxon>Mucilaginibacter</taxon>
    </lineage>
</organism>
<dbReference type="PROSITE" id="PS51257">
    <property type="entry name" value="PROKAR_LIPOPROTEIN"/>
    <property type="match status" value="1"/>
</dbReference>
<dbReference type="InterPro" id="IPR024607">
    <property type="entry name" value="Sulfatase_CS"/>
</dbReference>
<keyword evidence="5" id="KW-1185">Reference proteome</keyword>
<reference evidence="4 5" key="1">
    <citation type="submission" date="2018-04" db="EMBL/GenBank/DDBJ databases">
        <title>Genomic Encyclopedia of Archaeal and Bacterial Type Strains, Phase II (KMG-II): from individual species to whole genera.</title>
        <authorList>
            <person name="Goeker M."/>
        </authorList>
    </citation>
    <scope>NUCLEOTIDE SEQUENCE [LARGE SCALE GENOMIC DNA]</scope>
    <source>
        <strain evidence="4 5">DSM 26809</strain>
    </source>
</reference>
<dbReference type="Gene3D" id="3.40.720.10">
    <property type="entry name" value="Alkaline Phosphatase, subunit A"/>
    <property type="match status" value="1"/>
</dbReference>